<evidence type="ECO:0000313" key="1">
    <source>
        <dbReference type="EMBL" id="GAA3515345.1"/>
    </source>
</evidence>
<dbReference type="Proteomes" id="UP001500459">
    <property type="component" value="Unassembled WGS sequence"/>
</dbReference>
<dbReference type="EMBL" id="BAABCW010000014">
    <property type="protein sequence ID" value="GAA3515345.1"/>
    <property type="molecule type" value="Genomic_DNA"/>
</dbReference>
<reference evidence="2" key="1">
    <citation type="journal article" date="2019" name="Int. J. Syst. Evol. Microbiol.">
        <title>The Global Catalogue of Microorganisms (GCM) 10K type strain sequencing project: providing services to taxonomists for standard genome sequencing and annotation.</title>
        <authorList>
            <consortium name="The Broad Institute Genomics Platform"/>
            <consortium name="The Broad Institute Genome Sequencing Center for Infectious Disease"/>
            <person name="Wu L."/>
            <person name="Ma J."/>
        </authorList>
    </citation>
    <scope>NUCLEOTIDE SEQUENCE [LARGE SCALE GENOMIC DNA]</scope>
    <source>
        <strain evidence="2">JCM 17106</strain>
    </source>
</reference>
<dbReference type="Pfam" id="PF07751">
    <property type="entry name" value="Abi_2"/>
    <property type="match status" value="1"/>
</dbReference>
<evidence type="ECO:0000313" key="2">
    <source>
        <dbReference type="Proteomes" id="UP001500459"/>
    </source>
</evidence>
<name>A0ABP6UPB7_9FLAO</name>
<accession>A0ABP6UPB7</accession>
<dbReference type="InterPro" id="IPR011664">
    <property type="entry name" value="Abi_system_AbiD/AbiF-like"/>
</dbReference>
<sequence length="290" mass="34287">MGNIATSFKQQIEKLKSRGMELDYPDDKIKEILLDIGYYRLGFYWHPFEIDEDHNFKEGTRFSDVVKLYYLDVDLRNLLLKYIKRIEINFRTKLVYYVSNKYKESPTWFIDYNVVNSTFISDIDKHYNDEFKSKNKPIKLHHAKYINDKYAPAWKTLEFFTFGAILKIFKSLNENDIKERISGLYNVLNLKKFINIMDTIVYIRNTCAHSGVIFDLNTPKGISIIPGITFNENNRSSLDSTIKVILYILDKISNGRKNDLERQIDDLFMEQKGNDIIKGIIIEKIGYKYK</sequence>
<proteinExistence type="predicted"/>
<dbReference type="RefSeq" id="WP_344929098.1">
    <property type="nucleotide sequence ID" value="NZ_BAABCW010000014.1"/>
</dbReference>
<keyword evidence="2" id="KW-1185">Reference proteome</keyword>
<comment type="caution">
    <text evidence="1">The sequence shown here is derived from an EMBL/GenBank/DDBJ whole genome shotgun (WGS) entry which is preliminary data.</text>
</comment>
<protein>
    <recommendedName>
        <fullName evidence="3">Abi family protein</fullName>
    </recommendedName>
</protein>
<gene>
    <name evidence="1" type="ORF">GCM10022393_31660</name>
</gene>
<organism evidence="1 2">
    <name type="scientific">Aquimarina addita</name>
    <dbReference type="NCBI Taxonomy" id="870485"/>
    <lineage>
        <taxon>Bacteria</taxon>
        <taxon>Pseudomonadati</taxon>
        <taxon>Bacteroidota</taxon>
        <taxon>Flavobacteriia</taxon>
        <taxon>Flavobacteriales</taxon>
        <taxon>Flavobacteriaceae</taxon>
        <taxon>Aquimarina</taxon>
    </lineage>
</organism>
<evidence type="ECO:0008006" key="3">
    <source>
        <dbReference type="Google" id="ProtNLM"/>
    </source>
</evidence>